<dbReference type="GO" id="GO:0005576">
    <property type="term" value="C:extracellular region"/>
    <property type="evidence" value="ECO:0007669"/>
    <property type="project" value="UniProtKB-SubCell"/>
</dbReference>
<evidence type="ECO:0000256" key="4">
    <source>
        <dbReference type="ARBA" id="ARBA00016244"/>
    </source>
</evidence>
<dbReference type="GO" id="GO:0005198">
    <property type="term" value="F:structural molecule activity"/>
    <property type="evidence" value="ECO:0007669"/>
    <property type="project" value="InterPro"/>
</dbReference>
<evidence type="ECO:0000256" key="6">
    <source>
        <dbReference type="ARBA" id="ARBA00023143"/>
    </source>
</evidence>
<accession>A0A934JSB3</accession>
<dbReference type="InterPro" id="IPR053927">
    <property type="entry name" value="FlgK_helical"/>
</dbReference>
<dbReference type="Proteomes" id="UP000628710">
    <property type="component" value="Unassembled WGS sequence"/>
</dbReference>
<evidence type="ECO:0000259" key="8">
    <source>
        <dbReference type="Pfam" id="PF06429"/>
    </source>
</evidence>
<evidence type="ECO:0000259" key="9">
    <source>
        <dbReference type="Pfam" id="PF22638"/>
    </source>
</evidence>
<comment type="subcellular location">
    <subcellularLocation>
        <location evidence="1">Bacterial flagellum</location>
    </subcellularLocation>
    <subcellularLocation>
        <location evidence="2">Secreted</location>
    </subcellularLocation>
</comment>
<dbReference type="EMBL" id="JAEMNX010000032">
    <property type="protein sequence ID" value="MBJ7539803.1"/>
    <property type="molecule type" value="Genomic_DNA"/>
</dbReference>
<dbReference type="RefSeq" id="WP_199470197.1">
    <property type="nucleotide sequence ID" value="NZ_JAEMNX010000032.1"/>
</dbReference>
<feature type="domain" description="Flagellar hook-associated protein FlgK helical" evidence="9">
    <location>
        <begin position="88"/>
        <end position="317"/>
    </location>
</feature>
<dbReference type="PANTHER" id="PTHR30033:SF1">
    <property type="entry name" value="FLAGELLAR HOOK-ASSOCIATED PROTEIN 1"/>
    <property type="match status" value="1"/>
</dbReference>
<dbReference type="GO" id="GO:0009424">
    <property type="term" value="C:bacterial-type flagellum hook"/>
    <property type="evidence" value="ECO:0007669"/>
    <property type="project" value="InterPro"/>
</dbReference>
<dbReference type="InterPro" id="IPR002371">
    <property type="entry name" value="FlgK"/>
</dbReference>
<evidence type="ECO:0000256" key="3">
    <source>
        <dbReference type="ARBA" id="ARBA00009677"/>
    </source>
</evidence>
<feature type="compositionally biased region" description="Polar residues" evidence="7">
    <location>
        <begin position="18"/>
        <end position="30"/>
    </location>
</feature>
<evidence type="ECO:0000256" key="1">
    <source>
        <dbReference type="ARBA" id="ARBA00004365"/>
    </source>
</evidence>
<reference evidence="10" key="1">
    <citation type="submission" date="2020-12" db="EMBL/GenBank/DDBJ databases">
        <title>Marinomonas arctica sp. nov., a psychrotolerant bacterium isolated from the Arctic.</title>
        <authorList>
            <person name="Zhang Y."/>
        </authorList>
    </citation>
    <scope>NUCLEOTIDE SEQUENCE</scope>
    <source>
        <strain evidence="10">C1424</strain>
    </source>
</reference>
<evidence type="ECO:0000313" key="10">
    <source>
        <dbReference type="EMBL" id="MBJ7539803.1"/>
    </source>
</evidence>
<sequence length="657" mass="70324">MGSSLFSVGLSGLQSSNARINTTGHNTANVDTEGYSRQRVSATSSPVGGVVMRDTSRLVDKFINEQVRVDTSNFSYYDTYHSMISVSDGLLAEDSIALNGYLNKAFEALQMANNDPSSPSLRELAHSSLDSLVNQYNTLSGIVGEQESIVDDQLAASLIDLNALTTQIADLNTQILQQESMSISPANELRDQQELLAKDIAKYLHIKTQFTSNGTMTIQLANGQPLVMEQNATEVKLELDPLEPKKINLMIDFDDYDVALTSDNLGGSIGGLIDFRSEYTMRADRTLGQHAISIADAMNSQNALGIDANGGFGRKLFTLGDVQINVLADNKGKAPDLSVRVSKGESAKITTDSYELIKTGDDHFLVRTYDLSGELTGKSVLLDLNSKKDGHGFYKLDELGLDIRLGDVDDYKAGDAFRFSPAQGAAASLRLSAQNGSDIALSAPIGVSTNSDNLSEAKIELSSVTNTDPDTSAFSRDATLYPSAPHSIYFTAPNAYEVRDASGGVLASVDGVQNFSDLLEKAGLAKDAGFDVSISSRPKMGDVFSMSVDELGESDNFNGLALADLQNQDLVGGKSTLATSYAGFVAYVGSKTAELEGNAKSTEVIMNQSIGRRDKLSAVSLDEEAVNLLKYQQSYSAAAQVITAARTTFDTLLGAMR</sequence>
<keyword evidence="10" id="KW-0966">Cell projection</keyword>
<protein>
    <recommendedName>
        <fullName evidence="4">Flagellar hook-associated protein 1</fullName>
    </recommendedName>
</protein>
<evidence type="ECO:0000256" key="7">
    <source>
        <dbReference type="SAM" id="MobiDB-lite"/>
    </source>
</evidence>
<evidence type="ECO:0000313" key="11">
    <source>
        <dbReference type="Proteomes" id="UP000628710"/>
    </source>
</evidence>
<keyword evidence="10" id="KW-0282">Flagellum</keyword>
<keyword evidence="11" id="KW-1185">Reference proteome</keyword>
<dbReference type="NCBIfam" id="TIGR02492">
    <property type="entry name" value="flgK_ends"/>
    <property type="match status" value="1"/>
</dbReference>
<feature type="domain" description="Flagellar basal-body/hook protein C-terminal" evidence="8">
    <location>
        <begin position="617"/>
        <end position="653"/>
    </location>
</feature>
<keyword evidence="10" id="KW-0969">Cilium</keyword>
<dbReference type="AlphaFoldDB" id="A0A934JSB3"/>
<organism evidence="10 11">
    <name type="scientific">Marinomonas transparens</name>
    <dbReference type="NCBI Taxonomy" id="2795388"/>
    <lineage>
        <taxon>Bacteria</taxon>
        <taxon>Pseudomonadati</taxon>
        <taxon>Pseudomonadota</taxon>
        <taxon>Gammaproteobacteria</taxon>
        <taxon>Oceanospirillales</taxon>
        <taxon>Oceanospirillaceae</taxon>
        <taxon>Marinomonas</taxon>
    </lineage>
</organism>
<evidence type="ECO:0000256" key="2">
    <source>
        <dbReference type="ARBA" id="ARBA00004613"/>
    </source>
</evidence>
<comment type="similarity">
    <text evidence="3">Belongs to the flagella basal body rod proteins family.</text>
</comment>
<dbReference type="GO" id="GO:0044780">
    <property type="term" value="P:bacterial-type flagellum assembly"/>
    <property type="evidence" value="ECO:0007669"/>
    <property type="project" value="InterPro"/>
</dbReference>
<keyword evidence="5" id="KW-0964">Secreted</keyword>
<dbReference type="PANTHER" id="PTHR30033">
    <property type="entry name" value="FLAGELLAR HOOK-ASSOCIATED PROTEIN 1"/>
    <property type="match status" value="1"/>
</dbReference>
<proteinExistence type="inferred from homology"/>
<keyword evidence="6" id="KW-0975">Bacterial flagellum</keyword>
<feature type="region of interest" description="Disordered" evidence="7">
    <location>
        <begin position="18"/>
        <end position="41"/>
    </location>
</feature>
<dbReference type="Pfam" id="PF22638">
    <property type="entry name" value="FlgK_D1"/>
    <property type="match status" value="1"/>
</dbReference>
<dbReference type="Pfam" id="PF06429">
    <property type="entry name" value="Flg_bbr_C"/>
    <property type="match status" value="1"/>
</dbReference>
<name>A0A934JSB3_9GAMM</name>
<dbReference type="PRINTS" id="PR01005">
    <property type="entry name" value="FLGHOOKAP1"/>
</dbReference>
<dbReference type="InterPro" id="IPR010930">
    <property type="entry name" value="Flg_bb/hook_C_dom"/>
</dbReference>
<evidence type="ECO:0000256" key="5">
    <source>
        <dbReference type="ARBA" id="ARBA00022525"/>
    </source>
</evidence>
<comment type="caution">
    <text evidence="10">The sequence shown here is derived from an EMBL/GenBank/DDBJ whole genome shotgun (WGS) entry which is preliminary data.</text>
</comment>
<gene>
    <name evidence="10" type="primary">flgK</name>
    <name evidence="10" type="ORF">I8J31_19195</name>
</gene>
<dbReference type="SUPFAM" id="SSF64518">
    <property type="entry name" value="Phase 1 flagellin"/>
    <property type="match status" value="1"/>
</dbReference>